<dbReference type="GO" id="GO:0003700">
    <property type="term" value="F:DNA-binding transcription factor activity"/>
    <property type="evidence" value="ECO:0007669"/>
    <property type="project" value="InterPro"/>
</dbReference>
<feature type="domain" description="HTH deoR-type" evidence="3">
    <location>
        <begin position="2"/>
        <end position="60"/>
    </location>
</feature>
<reference evidence="4 5" key="1">
    <citation type="submission" date="2014-04" db="EMBL/GenBank/DDBJ databases">
        <authorList>
            <person name="Bishop-Lilly K.A."/>
            <person name="Broomall S.M."/>
            <person name="Chain P.S."/>
            <person name="Chertkov O."/>
            <person name="Coyne S.R."/>
            <person name="Daligault H.E."/>
            <person name="Davenport K.W."/>
            <person name="Erkkila T."/>
            <person name="Frey K.G."/>
            <person name="Gibbons H.S."/>
            <person name="Gu W."/>
            <person name="Jaissle J."/>
            <person name="Johnson S.L."/>
            <person name="Koroleva G.I."/>
            <person name="Ladner J.T."/>
            <person name="Lo C.-C."/>
            <person name="Minogue T.D."/>
            <person name="Munk C."/>
            <person name="Palacios G.F."/>
            <person name="Redden C.L."/>
            <person name="Rosenzweig C.N."/>
            <person name="Scholz M.B."/>
            <person name="Teshima H."/>
            <person name="Xu Y."/>
        </authorList>
    </citation>
    <scope>NUCLEOTIDE SEQUENCE [LARGE SCALE GENOMIC DNA]</scope>
    <source>
        <strain evidence="4 5">8244</strain>
    </source>
</reference>
<dbReference type="RefSeq" id="WP_036624908.1">
    <property type="nucleotide sequence ID" value="NZ_BGML01000001.1"/>
</dbReference>
<dbReference type="Proteomes" id="UP000029278">
    <property type="component" value="Unassembled WGS sequence"/>
</dbReference>
<dbReference type="PANTHER" id="PTHR34580">
    <property type="match status" value="1"/>
</dbReference>
<keyword evidence="1" id="KW-0805">Transcription regulation</keyword>
<dbReference type="PANTHER" id="PTHR34580:SF1">
    <property type="entry name" value="PROTEIN PAFC"/>
    <property type="match status" value="1"/>
</dbReference>
<dbReference type="InterPro" id="IPR036388">
    <property type="entry name" value="WH-like_DNA-bd_sf"/>
</dbReference>
<dbReference type="STRING" id="44252.DJ90_3350"/>
<organism evidence="4 5">
    <name type="scientific">Paenibacillus macerans</name>
    <name type="common">Bacillus macerans</name>
    <dbReference type="NCBI Taxonomy" id="44252"/>
    <lineage>
        <taxon>Bacteria</taxon>
        <taxon>Bacillati</taxon>
        <taxon>Bacillota</taxon>
        <taxon>Bacilli</taxon>
        <taxon>Bacillales</taxon>
        <taxon>Paenibacillaceae</taxon>
        <taxon>Paenibacillus</taxon>
    </lineage>
</organism>
<keyword evidence="2" id="KW-0804">Transcription</keyword>
<dbReference type="Pfam" id="PF13280">
    <property type="entry name" value="WYL"/>
    <property type="match status" value="1"/>
</dbReference>
<dbReference type="AlphaFoldDB" id="A0A090ZBH8"/>
<dbReference type="InterPro" id="IPR057727">
    <property type="entry name" value="WCX_dom"/>
</dbReference>
<dbReference type="PIRSF" id="PIRSF016838">
    <property type="entry name" value="PafC"/>
    <property type="match status" value="1"/>
</dbReference>
<evidence type="ECO:0000256" key="1">
    <source>
        <dbReference type="ARBA" id="ARBA00023015"/>
    </source>
</evidence>
<dbReference type="InterPro" id="IPR026881">
    <property type="entry name" value="WYL_dom"/>
</dbReference>
<evidence type="ECO:0000313" key="4">
    <source>
        <dbReference type="EMBL" id="KFN07992.1"/>
    </source>
</evidence>
<dbReference type="InterPro" id="IPR001034">
    <property type="entry name" value="DeoR_HTH"/>
</dbReference>
<dbReference type="PROSITE" id="PS51000">
    <property type="entry name" value="HTH_DEOR_2"/>
    <property type="match status" value="1"/>
</dbReference>
<dbReference type="EMBL" id="JMQA01000030">
    <property type="protein sequence ID" value="KFN07992.1"/>
    <property type="molecule type" value="Genomic_DNA"/>
</dbReference>
<dbReference type="OrthoDB" id="9815009at2"/>
<dbReference type="GeneID" id="77008772"/>
<proteinExistence type="predicted"/>
<accession>A0A090ZBH8</accession>
<dbReference type="InterPro" id="IPR013196">
    <property type="entry name" value="HTH_11"/>
</dbReference>
<keyword evidence="5" id="KW-1185">Reference proteome</keyword>
<sequence length="314" mass="36378">MQISRLFGIVYLLMERKTVTAAELAERFEVSARTIYRDIDTLSAAGIPVFCSKGKGGGIGLLPDFVLNKSLLSETEQNEILFGLQSLAATNAEQTGEVLAKLSRLFRREEVNWIDVDFSHWESGEAERRKFGILKTAILERRRISFTYYNSNGEQTQRQADPLKLHFKNKSWYLQGYCLQKQTFRTFKISRMEAVAYTGEHFERREGEVPELVSSSRELAPLVRLELWFSPRLAFRIHDEFDRTSVHKNEDGSFRVTVSYPENGWVYGYLLSFGEDVRVISPPHIRQILRDKAEKIAKIYQNPSEYDIQSSYYD</sequence>
<dbReference type="PATRIC" id="fig|44252.3.peg.3479"/>
<dbReference type="InterPro" id="IPR028349">
    <property type="entry name" value="PafC-like"/>
</dbReference>
<evidence type="ECO:0000313" key="5">
    <source>
        <dbReference type="Proteomes" id="UP000029278"/>
    </source>
</evidence>
<dbReference type="Gene3D" id="1.10.10.10">
    <property type="entry name" value="Winged helix-like DNA-binding domain superfamily/Winged helix DNA-binding domain"/>
    <property type="match status" value="1"/>
</dbReference>
<dbReference type="InterPro" id="IPR036390">
    <property type="entry name" value="WH_DNA-bd_sf"/>
</dbReference>
<name>A0A090ZBH8_PAEMA</name>
<dbReference type="PROSITE" id="PS52050">
    <property type="entry name" value="WYL"/>
    <property type="match status" value="1"/>
</dbReference>
<gene>
    <name evidence="4" type="ORF">DJ90_3350</name>
</gene>
<dbReference type="Pfam" id="PF25583">
    <property type="entry name" value="WCX"/>
    <property type="match status" value="1"/>
</dbReference>
<evidence type="ECO:0000259" key="3">
    <source>
        <dbReference type="PROSITE" id="PS51000"/>
    </source>
</evidence>
<dbReference type="SUPFAM" id="SSF46785">
    <property type="entry name" value="Winged helix' DNA-binding domain"/>
    <property type="match status" value="1"/>
</dbReference>
<dbReference type="HOGENOM" id="CLU_041141_5_1_9"/>
<evidence type="ECO:0000256" key="2">
    <source>
        <dbReference type="ARBA" id="ARBA00023163"/>
    </source>
</evidence>
<protein>
    <submittedName>
        <fullName evidence="4">DeoR-like helix-turn-helix domain protein</fullName>
    </submittedName>
</protein>
<dbReference type="InterPro" id="IPR051534">
    <property type="entry name" value="CBASS_pafABC_assoc_protein"/>
</dbReference>
<comment type="caution">
    <text evidence="4">The sequence shown here is derived from an EMBL/GenBank/DDBJ whole genome shotgun (WGS) entry which is preliminary data.</text>
</comment>
<dbReference type="Pfam" id="PF08279">
    <property type="entry name" value="HTH_11"/>
    <property type="match status" value="1"/>
</dbReference>